<dbReference type="EC" id="2.7.2.3" evidence="2"/>
<dbReference type="PANTHER" id="PTHR11406">
    <property type="entry name" value="PHOSPHOGLYCERATE KINASE"/>
    <property type="match status" value="1"/>
</dbReference>
<dbReference type="HAMAP" id="MF_00145">
    <property type="entry name" value="Phosphoglyc_kinase"/>
    <property type="match status" value="1"/>
</dbReference>
<evidence type="ECO:0000256" key="1">
    <source>
        <dbReference type="ARBA" id="ARBA00000642"/>
    </source>
</evidence>
<keyword evidence="5 8" id="KW-0418">Kinase</keyword>
<dbReference type="SUPFAM" id="SSF53748">
    <property type="entry name" value="Phosphoglycerate kinase"/>
    <property type="match status" value="1"/>
</dbReference>
<proteinExistence type="inferred from homology"/>
<dbReference type="InterPro" id="IPR015824">
    <property type="entry name" value="Phosphoglycerate_kinase_N"/>
</dbReference>
<evidence type="ECO:0000256" key="4">
    <source>
        <dbReference type="ARBA" id="ARBA00022741"/>
    </source>
</evidence>
<dbReference type="EMBL" id="FPHC01000013">
    <property type="protein sequence ID" value="SFV50655.1"/>
    <property type="molecule type" value="Genomic_DNA"/>
</dbReference>
<dbReference type="InterPro" id="IPR015911">
    <property type="entry name" value="Phosphoglycerate_kinase_CS"/>
</dbReference>
<evidence type="ECO:0000256" key="5">
    <source>
        <dbReference type="ARBA" id="ARBA00022777"/>
    </source>
</evidence>
<evidence type="ECO:0000256" key="7">
    <source>
        <dbReference type="ARBA" id="ARBA00023152"/>
    </source>
</evidence>
<dbReference type="PRINTS" id="PR00477">
    <property type="entry name" value="PHGLYCKINASE"/>
</dbReference>
<organism evidence="8">
    <name type="scientific">hydrothermal vent metagenome</name>
    <dbReference type="NCBI Taxonomy" id="652676"/>
    <lineage>
        <taxon>unclassified sequences</taxon>
        <taxon>metagenomes</taxon>
        <taxon>ecological metagenomes</taxon>
    </lineage>
</organism>
<keyword evidence="6" id="KW-0067">ATP-binding</keyword>
<keyword evidence="7" id="KW-0324">Glycolysis</keyword>
<dbReference type="FunFam" id="3.40.50.1260:FF:000001">
    <property type="entry name" value="Phosphoglycerate kinase"/>
    <property type="match status" value="1"/>
</dbReference>
<evidence type="ECO:0000256" key="2">
    <source>
        <dbReference type="ARBA" id="ARBA00013061"/>
    </source>
</evidence>
<evidence type="ECO:0000256" key="3">
    <source>
        <dbReference type="ARBA" id="ARBA00022679"/>
    </source>
</evidence>
<reference evidence="8" key="1">
    <citation type="submission" date="2016-10" db="EMBL/GenBank/DDBJ databases">
        <authorList>
            <person name="de Groot N.N."/>
        </authorList>
    </citation>
    <scope>NUCLEOTIDE SEQUENCE</scope>
</reference>
<name>A0A1W1BB04_9ZZZZ</name>
<dbReference type="GO" id="GO:0006096">
    <property type="term" value="P:glycolytic process"/>
    <property type="evidence" value="ECO:0007669"/>
    <property type="project" value="UniProtKB-KW"/>
</dbReference>
<dbReference type="PANTHER" id="PTHR11406:SF23">
    <property type="entry name" value="PHOSPHOGLYCERATE KINASE 1, CHLOROPLASTIC-RELATED"/>
    <property type="match status" value="1"/>
</dbReference>
<dbReference type="InterPro" id="IPR036043">
    <property type="entry name" value="Phosphoglycerate_kinase_sf"/>
</dbReference>
<dbReference type="PROSITE" id="PS00111">
    <property type="entry name" value="PGLYCERATE_KINASE"/>
    <property type="match status" value="1"/>
</dbReference>
<dbReference type="GO" id="GO:0043531">
    <property type="term" value="F:ADP binding"/>
    <property type="evidence" value="ECO:0007669"/>
    <property type="project" value="TreeGrafter"/>
</dbReference>
<evidence type="ECO:0000313" key="8">
    <source>
        <dbReference type="EMBL" id="SFV50655.1"/>
    </source>
</evidence>
<dbReference type="GO" id="GO:0005829">
    <property type="term" value="C:cytosol"/>
    <property type="evidence" value="ECO:0007669"/>
    <property type="project" value="TreeGrafter"/>
</dbReference>
<dbReference type="InterPro" id="IPR001576">
    <property type="entry name" value="Phosphoglycerate_kinase"/>
</dbReference>
<evidence type="ECO:0000256" key="6">
    <source>
        <dbReference type="ARBA" id="ARBA00022840"/>
    </source>
</evidence>
<dbReference type="Gene3D" id="3.40.50.1260">
    <property type="entry name" value="Phosphoglycerate kinase, N-terminal domain"/>
    <property type="match status" value="2"/>
</dbReference>
<keyword evidence="3 8" id="KW-0808">Transferase</keyword>
<dbReference type="AlphaFoldDB" id="A0A1W1BB04"/>
<dbReference type="PIRSF" id="PIRSF000724">
    <property type="entry name" value="Pgk"/>
    <property type="match status" value="1"/>
</dbReference>
<dbReference type="GO" id="GO:0004618">
    <property type="term" value="F:phosphoglycerate kinase activity"/>
    <property type="evidence" value="ECO:0007669"/>
    <property type="project" value="UniProtKB-EC"/>
</dbReference>
<gene>
    <name evidence="8" type="ORF">MNB_SV-6-1822</name>
</gene>
<comment type="catalytic activity">
    <reaction evidence="1">
        <text>(2R)-3-phosphoglycerate + ATP = (2R)-3-phospho-glyceroyl phosphate + ADP</text>
        <dbReference type="Rhea" id="RHEA:14801"/>
        <dbReference type="ChEBI" id="CHEBI:30616"/>
        <dbReference type="ChEBI" id="CHEBI:57604"/>
        <dbReference type="ChEBI" id="CHEBI:58272"/>
        <dbReference type="ChEBI" id="CHEBI:456216"/>
        <dbReference type="EC" id="2.7.2.3"/>
    </reaction>
</comment>
<dbReference type="Pfam" id="PF00162">
    <property type="entry name" value="PGK"/>
    <property type="match status" value="1"/>
</dbReference>
<dbReference type="GO" id="GO:0005524">
    <property type="term" value="F:ATP binding"/>
    <property type="evidence" value="ECO:0007669"/>
    <property type="project" value="UniProtKB-KW"/>
</dbReference>
<dbReference type="GO" id="GO:0006094">
    <property type="term" value="P:gluconeogenesis"/>
    <property type="evidence" value="ECO:0007669"/>
    <property type="project" value="TreeGrafter"/>
</dbReference>
<keyword evidence="4" id="KW-0547">Nucleotide-binding</keyword>
<accession>A0A1W1BB04</accession>
<sequence length="406" mass="44904">MTSNLTIMHGVKSLRDVDVEGKRVLIRVDFNVPVDSHNNISDDRRIRAALPTINYCIDHNACSITLVSHFGRPKGKYEEKYSLKHIVKRLERLLDKKVEFIDDFEKSKDEISTCSLERVFLLENIRFHDGEKKNDEALSKKLASICDIYVNDAFGTSHRKHASTYGVAKFVDTKVAGFLMAKEIDAFSKALEEPVRPIALVIGGAKISSKITLLKEVLKKVDKLIIGGAMSNTFLQAQGYDMQSSLYEEEYLDTALEILKEAKANGVKVYLPVDVVITDSIEKPIDIKIVPSQDVLDNFMAVDIGPATVKLFSEAIGLSNTIIWNGPMGIYEIDKFSRGTFKMATAIADTYAYTIVGGGDTADAVERAGEATNFSFISTGGGASLELLEGKILPGFELLDRKDEES</sequence>
<dbReference type="FunFam" id="3.40.50.1260:FF:000005">
    <property type="entry name" value="Phosphoglycerate kinase"/>
    <property type="match status" value="1"/>
</dbReference>
<protein>
    <recommendedName>
        <fullName evidence="2">phosphoglycerate kinase</fullName>
        <ecNumber evidence="2">2.7.2.3</ecNumber>
    </recommendedName>
</protein>